<gene>
    <name evidence="3" type="ORF">ACFQ21_02135</name>
</gene>
<feature type="transmembrane region" description="Helical" evidence="1">
    <location>
        <begin position="167"/>
        <end position="188"/>
    </location>
</feature>
<dbReference type="RefSeq" id="WP_377574160.1">
    <property type="nucleotide sequence ID" value="NZ_JBHTKA010000001.1"/>
</dbReference>
<evidence type="ECO:0000259" key="2">
    <source>
        <dbReference type="Pfam" id="PF02517"/>
    </source>
</evidence>
<evidence type="ECO:0000256" key="1">
    <source>
        <dbReference type="SAM" id="Phobius"/>
    </source>
</evidence>
<sequence>MKKIWRYLTNHVQHDFEWKHYLFVAIFLSVCLFANYTFDFEDSILDNITGINKLIAYFAFFALAYYTVLISVSIFKKEKSFWISKKFHIKSILVLFVLALDKSAPFLKPLITQMFAPELYIWIYKVTVNLISVFTIIIPLLLYYFLYDRREKHIYGLRPQHFDTRPYFTMLGIMLPLIIAASFLPSFLKQYPMYRGAGAADYLGISEWITVCSYELAYAVDFVSVEFVFRGFLVIALLSHTGRNAILAMAAVYCFLHFGKPAGEAISSIFGGYILGVIAYETKSIWGGIIVHVGIAWLMEGMAALH</sequence>
<keyword evidence="1" id="KW-0812">Transmembrane</keyword>
<dbReference type="GO" id="GO:0016787">
    <property type="term" value="F:hydrolase activity"/>
    <property type="evidence" value="ECO:0007669"/>
    <property type="project" value="UniProtKB-KW"/>
</dbReference>
<dbReference type="Pfam" id="PF02517">
    <property type="entry name" value="Rce1-like"/>
    <property type="match status" value="1"/>
</dbReference>
<feature type="transmembrane region" description="Helical" evidence="1">
    <location>
        <begin position="87"/>
        <end position="107"/>
    </location>
</feature>
<dbReference type="EMBL" id="JBHTKA010000001">
    <property type="protein sequence ID" value="MFD0998079.1"/>
    <property type="molecule type" value="Genomic_DNA"/>
</dbReference>
<feature type="transmembrane region" description="Helical" evidence="1">
    <location>
        <begin position="232"/>
        <end position="255"/>
    </location>
</feature>
<feature type="transmembrane region" description="Helical" evidence="1">
    <location>
        <begin position="119"/>
        <end position="146"/>
    </location>
</feature>
<dbReference type="InterPro" id="IPR003675">
    <property type="entry name" value="Rce1/LyrA-like_dom"/>
</dbReference>
<feature type="transmembrane region" description="Helical" evidence="1">
    <location>
        <begin position="54"/>
        <end position="75"/>
    </location>
</feature>
<proteinExistence type="predicted"/>
<organism evidence="3 4">
    <name type="scientific">Ohtaekwangia kribbensis</name>
    <dbReference type="NCBI Taxonomy" id="688913"/>
    <lineage>
        <taxon>Bacteria</taxon>
        <taxon>Pseudomonadati</taxon>
        <taxon>Bacteroidota</taxon>
        <taxon>Cytophagia</taxon>
        <taxon>Cytophagales</taxon>
        <taxon>Fulvivirgaceae</taxon>
        <taxon>Ohtaekwangia</taxon>
    </lineage>
</organism>
<keyword evidence="1" id="KW-1133">Transmembrane helix</keyword>
<keyword evidence="4" id="KW-1185">Reference proteome</keyword>
<dbReference type="Proteomes" id="UP001597112">
    <property type="component" value="Unassembled WGS sequence"/>
</dbReference>
<protein>
    <submittedName>
        <fullName evidence="3">CPBP family intramembrane glutamic endopeptidase</fullName>
        <ecNumber evidence="3">3.4.-.-</ecNumber>
    </submittedName>
</protein>
<evidence type="ECO:0000313" key="3">
    <source>
        <dbReference type="EMBL" id="MFD0998079.1"/>
    </source>
</evidence>
<name>A0ABW3JX09_9BACT</name>
<keyword evidence="1" id="KW-0472">Membrane</keyword>
<evidence type="ECO:0000313" key="4">
    <source>
        <dbReference type="Proteomes" id="UP001597112"/>
    </source>
</evidence>
<accession>A0ABW3JX09</accession>
<comment type="caution">
    <text evidence="3">The sequence shown here is derived from an EMBL/GenBank/DDBJ whole genome shotgun (WGS) entry which is preliminary data.</text>
</comment>
<feature type="transmembrane region" description="Helical" evidence="1">
    <location>
        <begin position="21"/>
        <end position="38"/>
    </location>
</feature>
<feature type="domain" description="CAAX prenyl protease 2/Lysostaphin resistance protein A-like" evidence="2">
    <location>
        <begin position="223"/>
        <end position="296"/>
    </location>
</feature>
<keyword evidence="3" id="KW-0378">Hydrolase</keyword>
<dbReference type="EC" id="3.4.-.-" evidence="3"/>
<reference evidence="4" key="1">
    <citation type="journal article" date="2019" name="Int. J. Syst. Evol. Microbiol.">
        <title>The Global Catalogue of Microorganisms (GCM) 10K type strain sequencing project: providing services to taxonomists for standard genome sequencing and annotation.</title>
        <authorList>
            <consortium name="The Broad Institute Genomics Platform"/>
            <consortium name="The Broad Institute Genome Sequencing Center for Infectious Disease"/>
            <person name="Wu L."/>
            <person name="Ma J."/>
        </authorList>
    </citation>
    <scope>NUCLEOTIDE SEQUENCE [LARGE SCALE GENOMIC DNA]</scope>
    <source>
        <strain evidence="4">CCUG 58938</strain>
    </source>
</reference>